<reference evidence="2" key="2">
    <citation type="submission" date="2016-04" db="UniProtKB">
        <authorList>
            <consortium name="EnsemblMetazoa"/>
        </authorList>
    </citation>
    <scope>IDENTIFICATION</scope>
</reference>
<dbReference type="EMBL" id="ADTU01018476">
    <property type="status" value="NOT_ANNOTATED_CDS"/>
    <property type="molecule type" value="Genomic_DNA"/>
</dbReference>
<dbReference type="InterPro" id="IPR024822">
    <property type="entry name" value="Coilin"/>
</dbReference>
<dbReference type="GO" id="GO:0030620">
    <property type="term" value="F:U2 snRNA binding"/>
    <property type="evidence" value="ECO:0007669"/>
    <property type="project" value="TreeGrafter"/>
</dbReference>
<keyword evidence="3" id="KW-1185">Reference proteome</keyword>
<dbReference type="InterPro" id="IPR031722">
    <property type="entry name" value="Coilin_N"/>
</dbReference>
<dbReference type="KEGG" id="acep:105621028"/>
<dbReference type="GO" id="GO:0015030">
    <property type="term" value="C:Cajal body"/>
    <property type="evidence" value="ECO:0007669"/>
    <property type="project" value="TreeGrafter"/>
</dbReference>
<dbReference type="Proteomes" id="UP000005205">
    <property type="component" value="Unassembled WGS sequence"/>
</dbReference>
<dbReference type="PANTHER" id="PTHR15197">
    <property type="entry name" value="COILIN P80"/>
    <property type="match status" value="1"/>
</dbReference>
<protein>
    <recommendedName>
        <fullName evidence="1">Coilin N-terminal domain-containing protein</fullName>
    </recommendedName>
</protein>
<sequence length="448" mass="51085">MEDDIKKRPHFRLKVDLSKFFYDARRSCWIFVDGMKIQQINHLKQHISKLFNIAEPFHLLLNDTEYLPPIEDVRILKENETILVVPGSGINNETLAIVETNHVSIFDKQALHTATNIKTGKQEIVAQNTFNDTLNNTQPASINNATKDMPFYSIISDTVVNCSEEDTDSKTIDNSKTTDNLTKNCNVIDSIVSITKRKRVRKRKSKNQSQFIISPSNRIEENISKDPKLKKPKIIDSCIIPSGKHIRFDDIENDEHNIARQIAVQEASINHSYLNETSSSRDLSTLLALGHSSTPITFINKKLKNDVKTEDILNDGIRSKNLNKIMEDSTEKNLCSKESKKEIQSYKNLYADLEKVPIMTRKPQVNDIIAFKTLKIGTDYTPQVSNSVLAEVVACVQGNYTLQILHGKEEIQEVPFGKFSLLEEESKNQPDRETLILNYSQMIEPRLI</sequence>
<proteinExistence type="predicted"/>
<dbReference type="Pfam" id="PF15862">
    <property type="entry name" value="Coilin_N"/>
    <property type="match status" value="1"/>
</dbReference>
<evidence type="ECO:0000313" key="3">
    <source>
        <dbReference type="Proteomes" id="UP000005205"/>
    </source>
</evidence>
<organism evidence="2 3">
    <name type="scientific">Atta cephalotes</name>
    <name type="common">Leafcutter ant</name>
    <dbReference type="NCBI Taxonomy" id="12957"/>
    <lineage>
        <taxon>Eukaryota</taxon>
        <taxon>Metazoa</taxon>
        <taxon>Ecdysozoa</taxon>
        <taxon>Arthropoda</taxon>
        <taxon>Hexapoda</taxon>
        <taxon>Insecta</taxon>
        <taxon>Pterygota</taxon>
        <taxon>Neoptera</taxon>
        <taxon>Endopterygota</taxon>
        <taxon>Hymenoptera</taxon>
        <taxon>Apocrita</taxon>
        <taxon>Aculeata</taxon>
        <taxon>Formicoidea</taxon>
        <taxon>Formicidae</taxon>
        <taxon>Myrmicinae</taxon>
        <taxon>Atta</taxon>
    </lineage>
</organism>
<dbReference type="GO" id="GO:0000387">
    <property type="term" value="P:spliceosomal snRNP assembly"/>
    <property type="evidence" value="ECO:0007669"/>
    <property type="project" value="TreeGrafter"/>
</dbReference>
<dbReference type="STRING" id="12957.A0A158NK36"/>
<reference evidence="3" key="1">
    <citation type="journal article" date="2011" name="PLoS Genet.">
        <title>The genome sequence of the leaf-cutter ant Atta cephalotes reveals insights into its obligate symbiotic lifestyle.</title>
        <authorList>
            <person name="Suen G."/>
            <person name="Teiling C."/>
            <person name="Li L."/>
            <person name="Holt C."/>
            <person name="Abouheif E."/>
            <person name="Bornberg-Bauer E."/>
            <person name="Bouffard P."/>
            <person name="Caldera E.J."/>
            <person name="Cash E."/>
            <person name="Cavanaugh A."/>
            <person name="Denas O."/>
            <person name="Elhaik E."/>
            <person name="Fave M.J."/>
            <person name="Gadau J."/>
            <person name="Gibson J.D."/>
            <person name="Graur D."/>
            <person name="Grubbs K.J."/>
            <person name="Hagen D.E."/>
            <person name="Harkins T.T."/>
            <person name="Helmkampf M."/>
            <person name="Hu H."/>
            <person name="Johnson B.R."/>
            <person name="Kim J."/>
            <person name="Marsh S.E."/>
            <person name="Moeller J.A."/>
            <person name="Munoz-Torres M.C."/>
            <person name="Murphy M.C."/>
            <person name="Naughton M.C."/>
            <person name="Nigam S."/>
            <person name="Overson R."/>
            <person name="Rajakumar R."/>
            <person name="Reese J.T."/>
            <person name="Scott J.J."/>
            <person name="Smith C.R."/>
            <person name="Tao S."/>
            <person name="Tsutsui N.D."/>
            <person name="Viljakainen L."/>
            <person name="Wissler L."/>
            <person name="Yandell M.D."/>
            <person name="Zimmer F."/>
            <person name="Taylor J."/>
            <person name="Slater S.C."/>
            <person name="Clifton S.W."/>
            <person name="Warren W.C."/>
            <person name="Elsik C.G."/>
            <person name="Smith C.D."/>
            <person name="Weinstock G.M."/>
            <person name="Gerardo N.M."/>
            <person name="Currie C.R."/>
        </authorList>
    </citation>
    <scope>NUCLEOTIDE SEQUENCE [LARGE SCALE GENOMIC DNA]</scope>
</reference>
<name>A0A158NK36_ATTCE</name>
<dbReference type="InParanoid" id="A0A158NK36"/>
<gene>
    <name evidence="2" type="primary">105621028</name>
</gene>
<dbReference type="GO" id="GO:0030619">
    <property type="term" value="F:U1 snRNA binding"/>
    <property type="evidence" value="ECO:0007669"/>
    <property type="project" value="TreeGrafter"/>
</dbReference>
<dbReference type="PANTHER" id="PTHR15197:SF0">
    <property type="entry name" value="COILIN"/>
    <property type="match status" value="1"/>
</dbReference>
<dbReference type="AlphaFoldDB" id="A0A158NK36"/>
<evidence type="ECO:0000259" key="1">
    <source>
        <dbReference type="Pfam" id="PF15862"/>
    </source>
</evidence>
<feature type="domain" description="Coilin N-terminal" evidence="1">
    <location>
        <begin position="15"/>
        <end position="147"/>
    </location>
</feature>
<dbReference type="OrthoDB" id="74813at2759"/>
<accession>A0A158NK36</accession>
<dbReference type="EnsemblMetazoa" id="XM_012202504.1">
    <property type="protein sequence ID" value="XP_012057894.1"/>
    <property type="gene ID" value="LOC105621028"/>
</dbReference>
<evidence type="ECO:0000313" key="2">
    <source>
        <dbReference type="EnsemblMetazoa" id="XP_012057894.1"/>
    </source>
</evidence>